<dbReference type="RefSeq" id="WP_083063293.1">
    <property type="nucleotide sequence ID" value="NZ_MVHG01000005.1"/>
</dbReference>
<proteinExistence type="predicted"/>
<dbReference type="SUPFAM" id="SSF54593">
    <property type="entry name" value="Glyoxalase/Bleomycin resistance protein/Dihydroxybiphenyl dioxygenase"/>
    <property type="match status" value="1"/>
</dbReference>
<evidence type="ECO:0000313" key="2">
    <source>
        <dbReference type="Proteomes" id="UP000192707"/>
    </source>
</evidence>
<accession>A0A1W9ZQ44</accession>
<dbReference type="Proteomes" id="UP000192707">
    <property type="component" value="Unassembled WGS sequence"/>
</dbReference>
<evidence type="ECO:0000313" key="1">
    <source>
        <dbReference type="EMBL" id="ORA19910.1"/>
    </source>
</evidence>
<dbReference type="EMBL" id="MVHG01000005">
    <property type="protein sequence ID" value="ORA19910.1"/>
    <property type="molecule type" value="Genomic_DNA"/>
</dbReference>
<gene>
    <name evidence="1" type="ORF">BST14_04070</name>
</gene>
<keyword evidence="2" id="KW-1185">Reference proteome</keyword>
<reference evidence="1 2" key="1">
    <citation type="submission" date="2016-12" db="EMBL/GenBank/DDBJ databases">
        <title>The new phylogeny of genus Mycobacterium.</title>
        <authorList>
            <person name="Tortoli E."/>
            <person name="Trovato A."/>
            <person name="Cirillo D.M."/>
        </authorList>
    </citation>
    <scope>NUCLEOTIDE SEQUENCE [LARGE SCALE GENOMIC DNA]</scope>
    <source>
        <strain evidence="1 2">DSM 45069</strain>
    </source>
</reference>
<comment type="caution">
    <text evidence="1">The sequence shown here is derived from an EMBL/GenBank/DDBJ whole genome shotgun (WGS) entry which is preliminary data.</text>
</comment>
<dbReference type="AlphaFoldDB" id="A0A1W9ZQ44"/>
<dbReference type="Pfam" id="PF13669">
    <property type="entry name" value="Glyoxalase_4"/>
    <property type="match status" value="1"/>
</dbReference>
<dbReference type="InterPro" id="IPR029068">
    <property type="entry name" value="Glyas_Bleomycin-R_OHBP_Dase"/>
</dbReference>
<sequence length="185" mass="20270">MLQPVGSVIEIAHVVRDIDEAIAQFVEFWGAGPFYTAKMSFPSGHLYRGKETPMAIDVGFGLSGGLLIELIQPLDGDQSVFSEALDTNGPGFHHIVRRETYEEGAARYEKAGFERALETTTPYGERTIVYDTTALNGGFIEVTDLNVTFPALLDALAEAHDGWNGEEPRRSLLPLFNYGKEGGET</sequence>
<evidence type="ECO:0008006" key="3">
    <source>
        <dbReference type="Google" id="ProtNLM"/>
    </source>
</evidence>
<name>A0A1W9ZQ44_MYCAI</name>
<dbReference type="OrthoDB" id="9792173at2"/>
<dbReference type="Gene3D" id="3.10.180.10">
    <property type="entry name" value="2,3-Dihydroxybiphenyl 1,2-Dioxygenase, domain 1"/>
    <property type="match status" value="1"/>
</dbReference>
<organism evidence="1 2">
    <name type="scientific">Mycobacterium arosiense ATCC BAA-1401 = DSM 45069</name>
    <dbReference type="NCBI Taxonomy" id="1265311"/>
    <lineage>
        <taxon>Bacteria</taxon>
        <taxon>Bacillati</taxon>
        <taxon>Actinomycetota</taxon>
        <taxon>Actinomycetes</taxon>
        <taxon>Mycobacteriales</taxon>
        <taxon>Mycobacteriaceae</taxon>
        <taxon>Mycobacterium</taxon>
        <taxon>Mycobacterium avium complex (MAC)</taxon>
    </lineage>
</organism>
<protein>
    <recommendedName>
        <fullName evidence="3">Glyoxalase</fullName>
    </recommendedName>
</protein>